<protein>
    <submittedName>
        <fullName evidence="1">Uncharacterized protein</fullName>
    </submittedName>
</protein>
<evidence type="ECO:0000313" key="2">
    <source>
        <dbReference type="Proteomes" id="UP000078200"/>
    </source>
</evidence>
<dbReference type="VEuPathDB" id="VectorBase:GAUT037214"/>
<keyword evidence="2" id="KW-1185">Reference proteome</keyword>
<sequence>MNASTCNTIIEKQLTRISTIQKSTFVQLHLKTLCAEARKELDLGEPEAKIDVDVETLVENVEEDRTIMVTTGGTEKDDNAIRTRLSRPILLVMIKCHNIICVAKSGLCFDLFMTCWLCERRGRRKSASVKPPTPFMKILGPMLLNFLRNLTQFQDPFW</sequence>
<reference evidence="1" key="1">
    <citation type="submission" date="2020-05" db="UniProtKB">
        <authorList>
            <consortium name="EnsemblMetazoa"/>
        </authorList>
    </citation>
    <scope>IDENTIFICATION</scope>
    <source>
        <strain evidence="1">TTRI</strain>
    </source>
</reference>
<accession>A0A1A9VH89</accession>
<dbReference type="Proteomes" id="UP000078200">
    <property type="component" value="Unassembled WGS sequence"/>
</dbReference>
<dbReference type="AlphaFoldDB" id="A0A1A9VH89"/>
<evidence type="ECO:0000313" key="1">
    <source>
        <dbReference type="EnsemblMetazoa" id="GAUT037214-PA"/>
    </source>
</evidence>
<proteinExistence type="predicted"/>
<dbReference type="EnsemblMetazoa" id="GAUT037214-RA">
    <property type="protein sequence ID" value="GAUT037214-PA"/>
    <property type="gene ID" value="GAUT037214"/>
</dbReference>
<organism evidence="1 2">
    <name type="scientific">Glossina austeni</name>
    <name type="common">Savannah tsetse fly</name>
    <dbReference type="NCBI Taxonomy" id="7395"/>
    <lineage>
        <taxon>Eukaryota</taxon>
        <taxon>Metazoa</taxon>
        <taxon>Ecdysozoa</taxon>
        <taxon>Arthropoda</taxon>
        <taxon>Hexapoda</taxon>
        <taxon>Insecta</taxon>
        <taxon>Pterygota</taxon>
        <taxon>Neoptera</taxon>
        <taxon>Endopterygota</taxon>
        <taxon>Diptera</taxon>
        <taxon>Brachycera</taxon>
        <taxon>Muscomorpha</taxon>
        <taxon>Hippoboscoidea</taxon>
        <taxon>Glossinidae</taxon>
        <taxon>Glossina</taxon>
    </lineage>
</organism>
<name>A0A1A9VH89_GLOAU</name>